<dbReference type="EMBL" id="QLUW01000003">
    <property type="protein sequence ID" value="RAP74992.1"/>
    <property type="molecule type" value="Genomic_DNA"/>
</dbReference>
<feature type="transmembrane region" description="Helical" evidence="2">
    <location>
        <begin position="97"/>
        <end position="116"/>
    </location>
</feature>
<evidence type="ECO:0008006" key="5">
    <source>
        <dbReference type="Google" id="ProtNLM"/>
    </source>
</evidence>
<dbReference type="OrthoDB" id="2079550at2"/>
<name>A0A328TZ05_9BACL</name>
<dbReference type="Proteomes" id="UP000249260">
    <property type="component" value="Unassembled WGS sequence"/>
</dbReference>
<sequence length="376" mass="42008">MKHKPLNDSNTQQELNVSDEDIDRALNRLFEAVKNEEVPAAWLKQDERENVKPAQQPRETQPIQPEPQLHTLTFEQPSAKQDDALRRKAPRRLKKRWMSAASAAVLAGMLLFTSWGQDVMASMLNTFRVQKFETIEISQSDINSFRQALQDGAAGTQQLDLNKYGEIEQKGGGVVRTVTWEEALALSGDGQLKKLSGDGNAVVKYMPDQQITFKLNPKEINKMIAFLGGKTDFPASIEDSPIVLNLPGTFMTEITGQDGQREKQLVQLPAPSLDVSGDVDVDRIRQAVLDLPIIPEEMRTKLAGIGDWRHTLPIPSTSTDNIRTLKVDGHEAFITSSGYERSIIWLQNDWVYQLSGSEKAFPSEEAIIAEARGLMK</sequence>
<organism evidence="3 4">
    <name type="scientific">Paenibacillus montanisoli</name>
    <dbReference type="NCBI Taxonomy" id="2081970"/>
    <lineage>
        <taxon>Bacteria</taxon>
        <taxon>Bacillati</taxon>
        <taxon>Bacillota</taxon>
        <taxon>Bacilli</taxon>
        <taxon>Bacillales</taxon>
        <taxon>Paenibacillaceae</taxon>
        <taxon>Paenibacillus</taxon>
    </lineage>
</organism>
<evidence type="ECO:0000313" key="3">
    <source>
        <dbReference type="EMBL" id="RAP74992.1"/>
    </source>
</evidence>
<feature type="region of interest" description="Disordered" evidence="1">
    <location>
        <begin position="41"/>
        <end position="67"/>
    </location>
</feature>
<evidence type="ECO:0000256" key="1">
    <source>
        <dbReference type="SAM" id="MobiDB-lite"/>
    </source>
</evidence>
<dbReference type="RefSeq" id="WP_112883256.1">
    <property type="nucleotide sequence ID" value="NZ_QLUW01000003.1"/>
</dbReference>
<protein>
    <recommendedName>
        <fullName evidence="5">DUF4367 domain-containing protein</fullName>
    </recommendedName>
</protein>
<keyword evidence="2" id="KW-0812">Transmembrane</keyword>
<reference evidence="3 4" key="1">
    <citation type="submission" date="2018-06" db="EMBL/GenBank/DDBJ databases">
        <title>Paenibacillus montanisoli sp. nov., isolated from mountain area soil.</title>
        <authorList>
            <person name="Wu M."/>
        </authorList>
    </citation>
    <scope>NUCLEOTIDE SEQUENCE [LARGE SCALE GENOMIC DNA]</scope>
    <source>
        <strain evidence="3 4">RA17</strain>
    </source>
</reference>
<feature type="region of interest" description="Disordered" evidence="1">
    <location>
        <begin position="1"/>
        <end position="20"/>
    </location>
</feature>
<keyword evidence="2" id="KW-1133">Transmembrane helix</keyword>
<accession>A0A328TZ05</accession>
<gene>
    <name evidence="3" type="ORF">DL346_16475</name>
</gene>
<keyword evidence="4" id="KW-1185">Reference proteome</keyword>
<evidence type="ECO:0000313" key="4">
    <source>
        <dbReference type="Proteomes" id="UP000249260"/>
    </source>
</evidence>
<keyword evidence="2" id="KW-0472">Membrane</keyword>
<feature type="compositionally biased region" description="Polar residues" evidence="1">
    <location>
        <begin position="7"/>
        <end position="16"/>
    </location>
</feature>
<comment type="caution">
    <text evidence="3">The sequence shown here is derived from an EMBL/GenBank/DDBJ whole genome shotgun (WGS) entry which is preliminary data.</text>
</comment>
<dbReference type="AlphaFoldDB" id="A0A328TZ05"/>
<proteinExistence type="predicted"/>
<evidence type="ECO:0000256" key="2">
    <source>
        <dbReference type="SAM" id="Phobius"/>
    </source>
</evidence>